<evidence type="ECO:0000256" key="1">
    <source>
        <dbReference type="ARBA" id="ARBA00022475"/>
    </source>
</evidence>
<keyword evidence="6" id="KW-1185">Reference proteome</keyword>
<dbReference type="HAMAP" id="MF_00695">
    <property type="entry name" value="HflD_protein"/>
    <property type="match status" value="1"/>
</dbReference>
<dbReference type="KEGG" id="osg:BST96_17770"/>
<proteinExistence type="inferred from homology"/>
<dbReference type="GO" id="GO:0005737">
    <property type="term" value="C:cytoplasm"/>
    <property type="evidence" value="ECO:0007669"/>
    <property type="project" value="UniProtKB-SubCell"/>
</dbReference>
<dbReference type="Gene3D" id="1.10.3890.10">
    <property type="entry name" value="HflD-like"/>
    <property type="match status" value="1"/>
</dbReference>
<keyword evidence="2 4" id="KW-0963">Cytoplasm</keyword>
<dbReference type="AlphaFoldDB" id="A0A1X9NHB4"/>
<evidence type="ECO:0000256" key="2">
    <source>
        <dbReference type="ARBA" id="ARBA00022490"/>
    </source>
</evidence>
<dbReference type="GO" id="GO:0005886">
    <property type="term" value="C:plasma membrane"/>
    <property type="evidence" value="ECO:0007669"/>
    <property type="project" value="UniProtKB-SubCell"/>
</dbReference>
<dbReference type="EMBL" id="CP019343">
    <property type="protein sequence ID" value="ARN75792.1"/>
    <property type="molecule type" value="Genomic_DNA"/>
</dbReference>
<dbReference type="PANTHER" id="PTHR38100">
    <property type="entry name" value="HIGH FREQUENCY LYSOGENIZATION PROTEIN HFLD"/>
    <property type="match status" value="1"/>
</dbReference>
<dbReference type="InterPro" id="IPR007451">
    <property type="entry name" value="HflD"/>
</dbReference>
<dbReference type="PANTHER" id="PTHR38100:SF1">
    <property type="entry name" value="HIGH FREQUENCY LYSOGENIZATION PROTEIN HFLD"/>
    <property type="match status" value="1"/>
</dbReference>
<evidence type="ECO:0000313" key="5">
    <source>
        <dbReference type="EMBL" id="ARN75792.1"/>
    </source>
</evidence>
<dbReference type="Proteomes" id="UP000193450">
    <property type="component" value="Chromosome"/>
</dbReference>
<reference evidence="5 6" key="1">
    <citation type="submission" date="2016-11" db="EMBL/GenBank/DDBJ databases">
        <title>Trade-off between light-utilization and light-protection in marine flavobacteria.</title>
        <authorList>
            <person name="Kumagai Y."/>
        </authorList>
    </citation>
    <scope>NUCLEOTIDE SEQUENCE [LARGE SCALE GENOMIC DNA]</scope>
    <source>
        <strain evidence="5 6">NBRC 107125</strain>
    </source>
</reference>
<evidence type="ECO:0000313" key="6">
    <source>
        <dbReference type="Proteomes" id="UP000193450"/>
    </source>
</evidence>
<dbReference type="Pfam" id="PF04356">
    <property type="entry name" value="DUF489"/>
    <property type="match status" value="1"/>
</dbReference>
<keyword evidence="1 4" id="KW-1003">Cell membrane</keyword>
<protein>
    <recommendedName>
        <fullName evidence="4">High frequency lysogenization protein HflD homolog</fullName>
    </recommendedName>
</protein>
<name>A0A1X9NHB4_9GAMM</name>
<gene>
    <name evidence="4" type="primary">hflD</name>
    <name evidence="5" type="ORF">BST96_17770</name>
</gene>
<evidence type="ECO:0000256" key="3">
    <source>
        <dbReference type="ARBA" id="ARBA00023136"/>
    </source>
</evidence>
<dbReference type="SUPFAM" id="SSF101322">
    <property type="entry name" value="YcfC-like"/>
    <property type="match status" value="1"/>
</dbReference>
<dbReference type="NCBIfam" id="NF001246">
    <property type="entry name" value="PRK00218.1-2"/>
    <property type="match status" value="1"/>
</dbReference>
<keyword evidence="3 4" id="KW-0472">Membrane</keyword>
<dbReference type="STRING" id="716816.BST96_17770"/>
<sequence>MATDPNTSQTLALAGVLQTAYLVDQIARTGTAPAESVNPSLNSLFAFDANSTEAVYGGIHGVKLGLQVLTDILNGSKRQQYSTIIRYTLGMLYLQKKLSANDELLNIMRSRLEHASLNAEHFSDNPASTTKSIAAIYQDTLSTFKFRIQVSGSMQQLQNSQNADTIRALLLAGIRSAVLWRQTGGRRWKLLLNRRQLLNSARELLATL</sequence>
<comment type="similarity">
    <text evidence="4">Belongs to the HflD family.</text>
</comment>
<evidence type="ECO:0000256" key="4">
    <source>
        <dbReference type="HAMAP-Rule" id="MF_00695"/>
    </source>
</evidence>
<dbReference type="OrthoDB" id="9788031at2"/>
<comment type="subcellular location">
    <subcellularLocation>
        <location evidence="4">Cytoplasm</location>
    </subcellularLocation>
    <subcellularLocation>
        <location evidence="4">Cell membrane</location>
        <topology evidence="4">Peripheral membrane protein</topology>
        <orientation evidence="4">Cytoplasmic side</orientation>
    </subcellularLocation>
</comment>
<organism evidence="5 6">
    <name type="scientific">Oceanicoccus sagamiensis</name>
    <dbReference type="NCBI Taxonomy" id="716816"/>
    <lineage>
        <taxon>Bacteria</taxon>
        <taxon>Pseudomonadati</taxon>
        <taxon>Pseudomonadota</taxon>
        <taxon>Gammaproteobacteria</taxon>
        <taxon>Cellvibrionales</taxon>
        <taxon>Spongiibacteraceae</taxon>
        <taxon>Oceanicoccus</taxon>
    </lineage>
</organism>
<dbReference type="InterPro" id="IPR035932">
    <property type="entry name" value="HflD-like_sf"/>
</dbReference>
<dbReference type="RefSeq" id="WP_085759984.1">
    <property type="nucleotide sequence ID" value="NZ_CP019343.1"/>
</dbReference>
<accession>A0A1X9NHB4</accession>